<dbReference type="GO" id="GO:0032259">
    <property type="term" value="P:methylation"/>
    <property type="evidence" value="ECO:0007669"/>
    <property type="project" value="UniProtKB-KW"/>
</dbReference>
<dbReference type="NCBIfam" id="TIGR00027">
    <property type="entry name" value="mthyl_TIGR00027"/>
    <property type="match status" value="1"/>
</dbReference>
<dbReference type="Pfam" id="PF04072">
    <property type="entry name" value="LCM"/>
    <property type="match status" value="1"/>
</dbReference>
<organism evidence="5 6">
    <name type="scientific">Massilia eurypsychrophila</name>
    <dbReference type="NCBI Taxonomy" id="1485217"/>
    <lineage>
        <taxon>Bacteria</taxon>
        <taxon>Pseudomonadati</taxon>
        <taxon>Pseudomonadota</taxon>
        <taxon>Betaproteobacteria</taxon>
        <taxon>Burkholderiales</taxon>
        <taxon>Oxalobacteraceae</taxon>
        <taxon>Telluria group</taxon>
        <taxon>Massilia</taxon>
    </lineage>
</organism>
<dbReference type="EC" id="2.1.1.-" evidence="4"/>
<sequence>MIVAAGLQLVRPVAAVAALLPGEAIRRGEALLRGAHPRMAGLLRRAWFRALCLTLERATLRGICLHFALRKRAMRDHAEASIVAGSSQVVVLGAGLDTLCLELQAAYPPLCCIEIDHPATQHVKLRAAGADGRRIHFIGADLAQRSLGEVLAACPAFRRDAPTLFVAEGLLMYMPLAAVAALFAQMAAAAPDSRVAFTWMEPQADGRPNFSRPSRLVDFWLKLRGEPMLSSMPRAGLARFLRDAGFAMEGAHESVELLGQAQRQALGPEGVPIAGEYICFARAAPQANGRGGHAAILRTPVPLF</sequence>
<comment type="similarity">
    <text evidence="1 4">Belongs to the UPF0677 family.</text>
</comment>
<evidence type="ECO:0000313" key="5">
    <source>
        <dbReference type="EMBL" id="PIL43427.1"/>
    </source>
</evidence>
<comment type="caution">
    <text evidence="5">The sequence shown here is derived from an EMBL/GenBank/DDBJ whole genome shotgun (WGS) entry which is preliminary data.</text>
</comment>
<dbReference type="EMBL" id="PDOC01000014">
    <property type="protein sequence ID" value="PIL43427.1"/>
    <property type="molecule type" value="Genomic_DNA"/>
</dbReference>
<dbReference type="SUPFAM" id="SSF53335">
    <property type="entry name" value="S-adenosyl-L-methionine-dependent methyltransferases"/>
    <property type="match status" value="1"/>
</dbReference>
<evidence type="ECO:0000313" key="6">
    <source>
        <dbReference type="Proteomes" id="UP000230390"/>
    </source>
</evidence>
<name>A0A2G8TBJ4_9BURK</name>
<proteinExistence type="inferred from homology"/>
<dbReference type="InterPro" id="IPR011610">
    <property type="entry name" value="SAM_mthyl_Trfase_ML2640-like"/>
</dbReference>
<dbReference type="AlphaFoldDB" id="A0A2G8TBJ4"/>
<dbReference type="PANTHER" id="PTHR43619">
    <property type="entry name" value="S-ADENOSYL-L-METHIONINE-DEPENDENT METHYLTRANSFERASE YKTD-RELATED"/>
    <property type="match status" value="1"/>
</dbReference>
<keyword evidence="2 4" id="KW-0489">Methyltransferase</keyword>
<reference evidence="5 6" key="1">
    <citation type="submission" date="2017-10" db="EMBL/GenBank/DDBJ databases">
        <title>Massilia psychrophilum sp. nov., a novel purple-pigmented bacterium isolated from Tianshan glacier, Xinjiang Municipality, China.</title>
        <authorList>
            <person name="Wang H."/>
        </authorList>
    </citation>
    <scope>NUCLEOTIDE SEQUENCE [LARGE SCALE GENOMIC DNA]</scope>
    <source>
        <strain evidence="5 6">JCM 30074</strain>
    </source>
</reference>
<keyword evidence="3" id="KW-0808">Transferase</keyword>
<evidence type="ECO:0000256" key="3">
    <source>
        <dbReference type="ARBA" id="ARBA00022679"/>
    </source>
</evidence>
<comment type="function">
    <text evidence="4">Exhibits S-adenosyl-L-methionine-dependent methyltransferase activity.</text>
</comment>
<gene>
    <name evidence="5" type="ORF">CR105_19435</name>
</gene>
<keyword evidence="4" id="KW-0949">S-adenosyl-L-methionine</keyword>
<keyword evidence="6" id="KW-1185">Reference proteome</keyword>
<evidence type="ECO:0000256" key="4">
    <source>
        <dbReference type="RuleBase" id="RU362030"/>
    </source>
</evidence>
<dbReference type="GO" id="GO:0008168">
    <property type="term" value="F:methyltransferase activity"/>
    <property type="evidence" value="ECO:0007669"/>
    <property type="project" value="UniProtKB-UniRule"/>
</dbReference>
<protein>
    <recommendedName>
        <fullName evidence="4">S-adenosyl-L-methionine-dependent methyltransferase</fullName>
        <ecNumber evidence="4">2.1.1.-</ecNumber>
    </recommendedName>
</protein>
<dbReference type="InterPro" id="IPR007213">
    <property type="entry name" value="Ppm1/Ppm2/Tcmp"/>
</dbReference>
<evidence type="ECO:0000256" key="1">
    <source>
        <dbReference type="ARBA" id="ARBA00008138"/>
    </source>
</evidence>
<dbReference type="PANTHER" id="PTHR43619:SF2">
    <property type="entry name" value="S-ADENOSYL-L-METHIONINE-DEPENDENT METHYLTRANSFERASES SUPERFAMILY PROTEIN"/>
    <property type="match status" value="1"/>
</dbReference>
<dbReference type="Gene3D" id="3.40.50.150">
    <property type="entry name" value="Vaccinia Virus protein VP39"/>
    <property type="match status" value="1"/>
</dbReference>
<dbReference type="InterPro" id="IPR029063">
    <property type="entry name" value="SAM-dependent_MTases_sf"/>
</dbReference>
<evidence type="ECO:0000256" key="2">
    <source>
        <dbReference type="ARBA" id="ARBA00022603"/>
    </source>
</evidence>
<dbReference type="Proteomes" id="UP000230390">
    <property type="component" value="Unassembled WGS sequence"/>
</dbReference>
<accession>A0A2G8TBJ4</accession>